<feature type="region of interest" description="Disordered" evidence="1">
    <location>
        <begin position="1"/>
        <end position="55"/>
    </location>
</feature>
<accession>A0ABN9ZNM8</accession>
<keyword evidence="3" id="KW-1185">Reference proteome</keyword>
<feature type="region of interest" description="Disordered" evidence="1">
    <location>
        <begin position="71"/>
        <end position="107"/>
    </location>
</feature>
<feature type="compositionally biased region" description="Basic and acidic residues" evidence="1">
    <location>
        <begin position="37"/>
        <end position="55"/>
    </location>
</feature>
<reference evidence="2" key="1">
    <citation type="submission" date="2023-12" db="EMBL/GenBank/DDBJ databases">
        <authorList>
            <person name="Brown T."/>
        </authorList>
    </citation>
    <scope>NUCLEOTIDE SEQUENCE</scope>
</reference>
<organism evidence="2 3">
    <name type="scientific">Pipistrellus nathusii</name>
    <name type="common">Nathusius' pipistrelle</name>
    <dbReference type="NCBI Taxonomy" id="59473"/>
    <lineage>
        <taxon>Eukaryota</taxon>
        <taxon>Metazoa</taxon>
        <taxon>Chordata</taxon>
        <taxon>Craniata</taxon>
        <taxon>Vertebrata</taxon>
        <taxon>Euteleostomi</taxon>
        <taxon>Mammalia</taxon>
        <taxon>Eutheria</taxon>
        <taxon>Laurasiatheria</taxon>
        <taxon>Chiroptera</taxon>
        <taxon>Yangochiroptera</taxon>
        <taxon>Vespertilionidae</taxon>
        <taxon>Pipistrellus</taxon>
    </lineage>
</organism>
<dbReference type="Proteomes" id="UP001314169">
    <property type="component" value="Chromosome 18"/>
</dbReference>
<sequence length="107" mass="11272">MLTANTRGASPRLSGADRSHELRPVQSLLTALSSPDSRPEGSDTSTHRESCSHPERTCWAAPCGRVGILLPSKLKPPHSQGGARNAHPTFTGAGMKISIHGLSLRPG</sequence>
<evidence type="ECO:0000256" key="1">
    <source>
        <dbReference type="SAM" id="MobiDB-lite"/>
    </source>
</evidence>
<evidence type="ECO:0000313" key="2">
    <source>
        <dbReference type="EMBL" id="CAK6439877.1"/>
    </source>
</evidence>
<gene>
    <name evidence="2" type="ORF">MPIPNATIZW_LOCUS8183</name>
</gene>
<dbReference type="EMBL" id="OY882875">
    <property type="protein sequence ID" value="CAK6439877.1"/>
    <property type="molecule type" value="Genomic_DNA"/>
</dbReference>
<evidence type="ECO:0000313" key="3">
    <source>
        <dbReference type="Proteomes" id="UP001314169"/>
    </source>
</evidence>
<feature type="compositionally biased region" description="Polar residues" evidence="1">
    <location>
        <begin position="27"/>
        <end position="36"/>
    </location>
</feature>
<proteinExistence type="predicted"/>
<name>A0ABN9ZNM8_PIPNA</name>
<protein>
    <submittedName>
        <fullName evidence="2">Uncharacterized protein</fullName>
    </submittedName>
</protein>